<dbReference type="NCBIfam" id="NF004825">
    <property type="entry name" value="PRK06181.1"/>
    <property type="match status" value="1"/>
</dbReference>
<dbReference type="PANTHER" id="PTHR44196">
    <property type="entry name" value="DEHYDROGENASE/REDUCTASE SDR FAMILY MEMBER 7B"/>
    <property type="match status" value="1"/>
</dbReference>
<name>A0A1W2G638_REIFA</name>
<dbReference type="InterPro" id="IPR036291">
    <property type="entry name" value="NAD(P)-bd_dom_sf"/>
</dbReference>
<comment type="similarity">
    <text evidence="1 3">Belongs to the short-chain dehydrogenases/reductases (SDR) family.</text>
</comment>
<dbReference type="Pfam" id="PF00106">
    <property type="entry name" value="adh_short"/>
    <property type="match status" value="1"/>
</dbReference>
<keyword evidence="2" id="KW-0560">Oxidoreductase</keyword>
<dbReference type="PRINTS" id="PR00081">
    <property type="entry name" value="GDHRDH"/>
</dbReference>
<dbReference type="STRING" id="692418.SAMN04488029_0411"/>
<dbReference type="PANTHER" id="PTHR44196:SF1">
    <property type="entry name" value="DEHYDROGENASE_REDUCTASE SDR FAMILY MEMBER 7B"/>
    <property type="match status" value="1"/>
</dbReference>
<dbReference type="PRINTS" id="PR00080">
    <property type="entry name" value="SDRFAMILY"/>
</dbReference>
<dbReference type="Gene3D" id="3.40.50.720">
    <property type="entry name" value="NAD(P)-binding Rossmann-like Domain"/>
    <property type="match status" value="1"/>
</dbReference>
<evidence type="ECO:0000313" key="5">
    <source>
        <dbReference type="EMBL" id="SMD32073.1"/>
    </source>
</evidence>
<keyword evidence="6" id="KW-1185">Reference proteome</keyword>
<gene>
    <name evidence="5" type="ORF">SAMN04488029_0411</name>
</gene>
<dbReference type="GO" id="GO:0016491">
    <property type="term" value="F:oxidoreductase activity"/>
    <property type="evidence" value="ECO:0007669"/>
    <property type="project" value="UniProtKB-KW"/>
</dbReference>
<proteinExistence type="inferred from homology"/>
<sequence>MPKNQTVIITGGTSGIGKACAELYASKGYNIVITGRDTEKLNSVVQSFKNSGYPILGIQADAASESGAQKVIEQTIKTFASINVLICNAGVSMRAMFEDLDLKVFKEVMEINFMGTVNYVKYALPHLLESKGTIIGISSINGHRGTPARTAYSSSKFAMVGFFEALRTELLYRGVHVLVASPGYTGTNIRNTALTAHGKIQGESPKDESKMMTAEEVALRIYKGHQKKKRNFILTPLGWWLNFLNHFVPRLMDKIVYNVLAKEPDSPLKEKTN</sequence>
<dbReference type="Proteomes" id="UP000192472">
    <property type="component" value="Unassembled WGS sequence"/>
</dbReference>
<dbReference type="InterPro" id="IPR020904">
    <property type="entry name" value="Sc_DH/Rdtase_CS"/>
</dbReference>
<evidence type="ECO:0000259" key="4">
    <source>
        <dbReference type="SMART" id="SM00822"/>
    </source>
</evidence>
<dbReference type="RefSeq" id="WP_176214651.1">
    <property type="nucleotide sequence ID" value="NZ_FWYF01000001.1"/>
</dbReference>
<accession>A0A1W2G638</accession>
<dbReference type="SUPFAM" id="SSF51735">
    <property type="entry name" value="NAD(P)-binding Rossmann-fold domains"/>
    <property type="match status" value="1"/>
</dbReference>
<evidence type="ECO:0000256" key="1">
    <source>
        <dbReference type="ARBA" id="ARBA00006484"/>
    </source>
</evidence>
<dbReference type="InterPro" id="IPR002347">
    <property type="entry name" value="SDR_fam"/>
</dbReference>
<dbReference type="SMART" id="SM00822">
    <property type="entry name" value="PKS_KR"/>
    <property type="match status" value="1"/>
</dbReference>
<evidence type="ECO:0000256" key="2">
    <source>
        <dbReference type="ARBA" id="ARBA00023002"/>
    </source>
</evidence>
<feature type="domain" description="Ketoreductase" evidence="4">
    <location>
        <begin position="5"/>
        <end position="187"/>
    </location>
</feature>
<dbReference type="AlphaFoldDB" id="A0A1W2G638"/>
<dbReference type="InterPro" id="IPR057326">
    <property type="entry name" value="KR_dom"/>
</dbReference>
<dbReference type="PROSITE" id="PS00061">
    <property type="entry name" value="ADH_SHORT"/>
    <property type="match status" value="1"/>
</dbReference>
<evidence type="ECO:0000313" key="6">
    <source>
        <dbReference type="Proteomes" id="UP000192472"/>
    </source>
</evidence>
<protein>
    <submittedName>
        <fullName evidence="5">Short-chain dehydrogenase</fullName>
    </submittedName>
</protein>
<organism evidence="5 6">
    <name type="scientific">Reichenbachiella faecimaris</name>
    <dbReference type="NCBI Taxonomy" id="692418"/>
    <lineage>
        <taxon>Bacteria</taxon>
        <taxon>Pseudomonadati</taxon>
        <taxon>Bacteroidota</taxon>
        <taxon>Cytophagia</taxon>
        <taxon>Cytophagales</taxon>
        <taxon>Reichenbachiellaceae</taxon>
        <taxon>Reichenbachiella</taxon>
    </lineage>
</organism>
<dbReference type="GO" id="GO:0016020">
    <property type="term" value="C:membrane"/>
    <property type="evidence" value="ECO:0007669"/>
    <property type="project" value="TreeGrafter"/>
</dbReference>
<dbReference type="EMBL" id="FWYF01000001">
    <property type="protein sequence ID" value="SMD32073.1"/>
    <property type="molecule type" value="Genomic_DNA"/>
</dbReference>
<evidence type="ECO:0000256" key="3">
    <source>
        <dbReference type="RuleBase" id="RU000363"/>
    </source>
</evidence>
<reference evidence="5 6" key="1">
    <citation type="submission" date="2017-04" db="EMBL/GenBank/DDBJ databases">
        <authorList>
            <person name="Afonso C.L."/>
            <person name="Miller P.J."/>
            <person name="Scott M.A."/>
            <person name="Spackman E."/>
            <person name="Goraichik I."/>
            <person name="Dimitrov K.M."/>
            <person name="Suarez D.L."/>
            <person name="Swayne D.E."/>
        </authorList>
    </citation>
    <scope>NUCLEOTIDE SEQUENCE [LARGE SCALE GENOMIC DNA]</scope>
    <source>
        <strain evidence="5 6">DSM 26133</strain>
    </source>
</reference>